<evidence type="ECO:0000313" key="3">
    <source>
        <dbReference type="EMBL" id="PRH85730.1"/>
    </source>
</evidence>
<sequence>MRTSLPSRSQGEGACVLIAAQSGRALAAAARRAGYRPLVVDLFGDSDTRALAADYRQVKGRFGTGVAGIAILDALDQLALASADLPFGVVLGSGFEASPALIQAIDERFGLIGANADTVACLKDPAGFARMLAELGIAHPQIRLGPVASSSGWLAKRRGGSGGGHIRKARPDRLMPGSYLQRVVEGEPVSVAFLADGRRAQMVARTHQWVSPGRSAAWRYGGAIEPGGPLAIDPEIEVAIGRIVAATRLRGLASADLMVAPDRWWLLEVNPRPGATLDCLDRRETPLFERHCRASRGELGEVEAAPREAAGTMIVYAPCRIAKVPEIAWPAYVADRPERGGAIEAGAPVCTVAATGTDIREVRRLLHRRGADITRLVQQERVPA</sequence>
<dbReference type="PIRSF" id="PIRSF016817">
    <property type="entry name" value="UCP016817_carboligase"/>
    <property type="match status" value="1"/>
</dbReference>
<dbReference type="AlphaFoldDB" id="A0A2S9Q8T9"/>
<evidence type="ECO:0000256" key="1">
    <source>
        <dbReference type="PROSITE-ProRule" id="PRU00409"/>
    </source>
</evidence>
<gene>
    <name evidence="3" type="ORF">C5L14_19395</name>
</gene>
<comment type="caution">
    <text evidence="3">The sequence shown here is derived from an EMBL/GenBank/DDBJ whole genome shotgun (WGS) entry which is preliminary data.</text>
</comment>
<keyword evidence="1" id="KW-0547">Nucleotide-binding</keyword>
<dbReference type="Proteomes" id="UP000237682">
    <property type="component" value="Unassembled WGS sequence"/>
</dbReference>
<feature type="domain" description="ATP-grasp" evidence="2">
    <location>
        <begin position="242"/>
        <end position="296"/>
    </location>
</feature>
<protein>
    <submittedName>
        <fullName evidence="3">Tetrahydromethanopterin C1 transfer protein</fullName>
    </submittedName>
</protein>
<evidence type="ECO:0000313" key="4">
    <source>
        <dbReference type="Proteomes" id="UP000237682"/>
    </source>
</evidence>
<dbReference type="InterPro" id="IPR016677">
    <property type="entry name" value="UCP016817_carboligase"/>
</dbReference>
<organism evidence="3 4">
    <name type="scientific">Labrys okinawensis</name>
    <dbReference type="NCBI Taxonomy" id="346911"/>
    <lineage>
        <taxon>Bacteria</taxon>
        <taxon>Pseudomonadati</taxon>
        <taxon>Pseudomonadota</taxon>
        <taxon>Alphaproteobacteria</taxon>
        <taxon>Hyphomicrobiales</taxon>
        <taxon>Xanthobacteraceae</taxon>
        <taxon>Labrys</taxon>
    </lineage>
</organism>
<dbReference type="GO" id="GO:0046872">
    <property type="term" value="F:metal ion binding"/>
    <property type="evidence" value="ECO:0007669"/>
    <property type="project" value="InterPro"/>
</dbReference>
<keyword evidence="1" id="KW-0067">ATP-binding</keyword>
<dbReference type="OrthoDB" id="1804072at2"/>
<dbReference type="EMBL" id="PUEJ01000007">
    <property type="protein sequence ID" value="PRH85730.1"/>
    <property type="molecule type" value="Genomic_DNA"/>
</dbReference>
<dbReference type="PROSITE" id="PS50975">
    <property type="entry name" value="ATP_GRASP"/>
    <property type="match status" value="1"/>
</dbReference>
<dbReference type="SUPFAM" id="SSF56059">
    <property type="entry name" value="Glutathione synthetase ATP-binding domain-like"/>
    <property type="match status" value="1"/>
</dbReference>
<dbReference type="GO" id="GO:0005524">
    <property type="term" value="F:ATP binding"/>
    <property type="evidence" value="ECO:0007669"/>
    <property type="project" value="UniProtKB-UniRule"/>
</dbReference>
<name>A0A2S9Q8T9_9HYPH</name>
<dbReference type="RefSeq" id="WP_105863727.1">
    <property type="nucleotide sequence ID" value="NZ_PUEJ01000007.1"/>
</dbReference>
<accession>A0A2S9Q8T9</accession>
<proteinExistence type="predicted"/>
<reference evidence="3 4" key="1">
    <citation type="submission" date="2018-02" db="EMBL/GenBank/DDBJ databases">
        <title>Whole genome sequencing of endophytic bacterium.</title>
        <authorList>
            <person name="Eedara R."/>
            <person name="Podile A.R."/>
        </authorList>
    </citation>
    <scope>NUCLEOTIDE SEQUENCE [LARGE SCALE GENOMIC DNA]</scope>
    <source>
        <strain evidence="3 4">RP1T</strain>
    </source>
</reference>
<dbReference type="InterPro" id="IPR003806">
    <property type="entry name" value="ATP-grasp_PylC-type"/>
</dbReference>
<dbReference type="Gene3D" id="3.30.470.20">
    <property type="entry name" value="ATP-grasp fold, B domain"/>
    <property type="match status" value="1"/>
</dbReference>
<dbReference type="Pfam" id="PF02655">
    <property type="entry name" value="ATP-grasp_3"/>
    <property type="match status" value="1"/>
</dbReference>
<evidence type="ECO:0000259" key="2">
    <source>
        <dbReference type="PROSITE" id="PS50975"/>
    </source>
</evidence>
<dbReference type="InterPro" id="IPR011761">
    <property type="entry name" value="ATP-grasp"/>
</dbReference>
<keyword evidence="4" id="KW-1185">Reference proteome</keyword>